<name>A0A7C3C4V6_9PROT</name>
<dbReference type="Gene3D" id="3.40.640.10">
    <property type="entry name" value="Type I PLP-dependent aspartate aminotransferase-like (Major domain)"/>
    <property type="match status" value="1"/>
</dbReference>
<dbReference type="GO" id="GO:0008483">
    <property type="term" value="F:transaminase activity"/>
    <property type="evidence" value="ECO:0007669"/>
    <property type="project" value="UniProtKB-KW"/>
</dbReference>
<comment type="caution">
    <text evidence="3">The sequence shown here is derived from an EMBL/GenBank/DDBJ whole genome shotgun (WGS) entry which is preliminary data.</text>
</comment>
<evidence type="ECO:0000256" key="1">
    <source>
        <dbReference type="ARBA" id="ARBA00022898"/>
    </source>
</evidence>
<sequence length="305" mass="33579">MLSFFRRKKKAVSHVVRDVSSVENGDFFAHIRHNIVGNSAVIDGPFGARRLLYADYVASGRSYAPIEDKIRQDVLPLYANTHTESSMTGRQTTAYREEARGIIAKNIGANDQDAIIFCGSGCTGAVDKLIRVLRLKLPHGMTKYGIHTQIKPEDRPVVFIGPFEHHSNDVQWRETIADVVTIAETKDGLIDLNDLEFQLKKYKNRPLKIGSFSAASNVTGILVDTAEVAKLLHRYDALACFDYAAAAPYVKIDMNRPDGAYMDAVFISTHKFLGGPGTPGILALKKKWAQNKTPVVPGGGTVSYV</sequence>
<accession>A0A7C3C4V6</accession>
<proteinExistence type="predicted"/>
<reference evidence="3" key="1">
    <citation type="journal article" date="2020" name="mSystems">
        <title>Genome- and Community-Level Interaction Insights into Carbon Utilization and Element Cycling Functions of Hydrothermarchaeota in Hydrothermal Sediment.</title>
        <authorList>
            <person name="Zhou Z."/>
            <person name="Liu Y."/>
            <person name="Xu W."/>
            <person name="Pan J."/>
            <person name="Luo Z.H."/>
            <person name="Li M."/>
        </authorList>
    </citation>
    <scope>NUCLEOTIDE SEQUENCE [LARGE SCALE GENOMIC DNA]</scope>
    <source>
        <strain evidence="3">HyVt-489</strain>
    </source>
</reference>
<organism evidence="3">
    <name type="scientific">Hellea balneolensis</name>
    <dbReference type="NCBI Taxonomy" id="287478"/>
    <lineage>
        <taxon>Bacteria</taxon>
        <taxon>Pseudomonadati</taxon>
        <taxon>Pseudomonadota</taxon>
        <taxon>Alphaproteobacteria</taxon>
        <taxon>Maricaulales</taxon>
        <taxon>Robiginitomaculaceae</taxon>
        <taxon>Hellea</taxon>
    </lineage>
</organism>
<dbReference type="Pfam" id="PF00266">
    <property type="entry name" value="Aminotran_5"/>
    <property type="match status" value="1"/>
</dbReference>
<dbReference type="InterPro" id="IPR015424">
    <property type="entry name" value="PyrdxlP-dep_Trfase"/>
</dbReference>
<dbReference type="AlphaFoldDB" id="A0A7C3C4V6"/>
<keyword evidence="3" id="KW-0032">Aminotransferase</keyword>
<keyword evidence="3" id="KW-0808">Transferase</keyword>
<feature type="domain" description="Aminotransferase class V" evidence="2">
    <location>
        <begin position="53"/>
        <end position="303"/>
    </location>
</feature>
<evidence type="ECO:0000259" key="2">
    <source>
        <dbReference type="Pfam" id="PF00266"/>
    </source>
</evidence>
<dbReference type="InterPro" id="IPR000192">
    <property type="entry name" value="Aminotrans_V_dom"/>
</dbReference>
<evidence type="ECO:0000313" key="3">
    <source>
        <dbReference type="EMBL" id="HFB54723.1"/>
    </source>
</evidence>
<keyword evidence="1" id="KW-0663">Pyridoxal phosphate</keyword>
<dbReference type="PANTHER" id="PTHR43586">
    <property type="entry name" value="CYSTEINE DESULFURASE"/>
    <property type="match status" value="1"/>
</dbReference>
<gene>
    <name evidence="3" type="ORF">ENJ46_02270</name>
</gene>
<dbReference type="Proteomes" id="UP000886042">
    <property type="component" value="Unassembled WGS sequence"/>
</dbReference>
<protein>
    <submittedName>
        <fullName evidence="3">Aminotransferase class V-fold PLP-dependent enzyme</fullName>
    </submittedName>
</protein>
<dbReference type="EMBL" id="DRMN01000151">
    <property type="protein sequence ID" value="HFB54723.1"/>
    <property type="molecule type" value="Genomic_DNA"/>
</dbReference>
<dbReference type="PANTHER" id="PTHR43586:SF8">
    <property type="entry name" value="CYSTEINE DESULFURASE 1, CHLOROPLASTIC"/>
    <property type="match status" value="1"/>
</dbReference>
<dbReference type="SUPFAM" id="SSF53383">
    <property type="entry name" value="PLP-dependent transferases"/>
    <property type="match status" value="1"/>
</dbReference>
<feature type="non-terminal residue" evidence="3">
    <location>
        <position position="305"/>
    </location>
</feature>
<dbReference type="InterPro" id="IPR015421">
    <property type="entry name" value="PyrdxlP-dep_Trfase_major"/>
</dbReference>